<keyword evidence="2" id="KW-1185">Reference proteome</keyword>
<accession>A0A8J5ZKQ4</accession>
<dbReference type="Proteomes" id="UP000701853">
    <property type="component" value="Chromosome 1"/>
</dbReference>
<proteinExistence type="predicted"/>
<name>A0A8J5ZKQ4_9ROSI</name>
<sequence>MPWTVPFRAFAAKADPTFSCSFDLAIKTRPFPFLATTPNAIRDLCLPNVPSKLIFIVVPDGGTQVVISAFLISPFPSISSISFM</sequence>
<comment type="caution">
    <text evidence="1">The sequence shown here is derived from an EMBL/GenBank/DDBJ whole genome shotgun (WGS) entry which is preliminary data.</text>
</comment>
<dbReference type="EMBL" id="JAHUZN010000001">
    <property type="protein sequence ID" value="KAG8503207.1"/>
    <property type="molecule type" value="Genomic_DNA"/>
</dbReference>
<evidence type="ECO:0000313" key="1">
    <source>
        <dbReference type="EMBL" id="KAG8503207.1"/>
    </source>
</evidence>
<dbReference type="AlphaFoldDB" id="A0A8J5ZKQ4"/>
<reference evidence="1 2" key="1">
    <citation type="journal article" date="2021" name="bioRxiv">
        <title>The Gossypium anomalum genome as a resource for cotton improvement and evolutionary analysis of hybrid incompatibility.</title>
        <authorList>
            <person name="Grover C.E."/>
            <person name="Yuan D."/>
            <person name="Arick M.A."/>
            <person name="Miller E.R."/>
            <person name="Hu G."/>
            <person name="Peterson D.G."/>
            <person name="Wendel J.F."/>
            <person name="Udall J.A."/>
        </authorList>
    </citation>
    <scope>NUCLEOTIDE SEQUENCE [LARGE SCALE GENOMIC DNA]</scope>
    <source>
        <strain evidence="1">JFW-Udall</strain>
        <tissue evidence="1">Leaf</tissue>
    </source>
</reference>
<organism evidence="1 2">
    <name type="scientific">Gossypium anomalum</name>
    <dbReference type="NCBI Taxonomy" id="47600"/>
    <lineage>
        <taxon>Eukaryota</taxon>
        <taxon>Viridiplantae</taxon>
        <taxon>Streptophyta</taxon>
        <taxon>Embryophyta</taxon>
        <taxon>Tracheophyta</taxon>
        <taxon>Spermatophyta</taxon>
        <taxon>Magnoliopsida</taxon>
        <taxon>eudicotyledons</taxon>
        <taxon>Gunneridae</taxon>
        <taxon>Pentapetalae</taxon>
        <taxon>rosids</taxon>
        <taxon>malvids</taxon>
        <taxon>Malvales</taxon>
        <taxon>Malvaceae</taxon>
        <taxon>Malvoideae</taxon>
        <taxon>Gossypium</taxon>
    </lineage>
</organism>
<protein>
    <submittedName>
        <fullName evidence="1">Uncharacterized protein</fullName>
    </submittedName>
</protein>
<evidence type="ECO:0000313" key="2">
    <source>
        <dbReference type="Proteomes" id="UP000701853"/>
    </source>
</evidence>
<gene>
    <name evidence="1" type="ORF">CXB51_001206</name>
</gene>